<feature type="compositionally biased region" description="Basic and acidic residues" evidence="1">
    <location>
        <begin position="15"/>
        <end position="28"/>
    </location>
</feature>
<dbReference type="GeneID" id="85476911"/>
<dbReference type="EMBL" id="JAHMHQ010000003">
    <property type="protein sequence ID" value="KAK1641430.1"/>
    <property type="molecule type" value="Genomic_DNA"/>
</dbReference>
<name>A0AAJ0A104_9PEZI</name>
<accession>A0AAJ0A104</accession>
<evidence type="ECO:0000313" key="3">
    <source>
        <dbReference type="Proteomes" id="UP001243989"/>
    </source>
</evidence>
<protein>
    <recommendedName>
        <fullName evidence="4">Protein kinase domain-containing protein</fullName>
    </recommendedName>
</protein>
<evidence type="ECO:0000256" key="1">
    <source>
        <dbReference type="SAM" id="MobiDB-lite"/>
    </source>
</evidence>
<feature type="region of interest" description="Disordered" evidence="1">
    <location>
        <begin position="13"/>
        <end position="63"/>
    </location>
</feature>
<feature type="region of interest" description="Disordered" evidence="1">
    <location>
        <begin position="387"/>
        <end position="408"/>
    </location>
</feature>
<sequence>MNDMNIRNTAVRRYASREKLDLVPHDPSEPFGSGDFPPFEDDYQPRSLRPTAEESKPGNPQLEILQPIRGGRDVGSQILLCKVVRGTADGNNDNKKHAPFPIFDPRLYHMRGGFDLAKEPPFDDAAVAYSELCREAAVYQFFYEKGKSGHPFMIAQYYGCCIANVKMFNDAATPDTWVGLILIEYIEGLSIEAMCTRDHSTGYLQPPLGEHVSLHSDQKAEGKGQTKMLTLNRQVCLDAIQSLLGQIVVCMHLSVSVPDIFPRNIFLTLRNNALDLQTPRVVMLDHRFSSVWEHTRASKAGLPAYFADLKLPLHPWEQFGIRGKMRQFLGWIPEEWDDRKQLLETTTHGAAASTPATGQASSVPVTTEKTGIAKSFDDWLVDCFGPLEDSNPDYAVFPEDGSGSGEED</sequence>
<gene>
    <name evidence="2" type="ORF">BDP81DRAFT_446324</name>
</gene>
<dbReference type="Proteomes" id="UP001243989">
    <property type="component" value="Unassembled WGS sequence"/>
</dbReference>
<dbReference type="AlphaFoldDB" id="A0AAJ0A104"/>
<evidence type="ECO:0000313" key="2">
    <source>
        <dbReference type="EMBL" id="KAK1641430.1"/>
    </source>
</evidence>
<dbReference type="RefSeq" id="XP_060450037.1">
    <property type="nucleotide sequence ID" value="XM_060592049.1"/>
</dbReference>
<comment type="caution">
    <text evidence="2">The sequence shown here is derived from an EMBL/GenBank/DDBJ whole genome shotgun (WGS) entry which is preliminary data.</text>
</comment>
<proteinExistence type="predicted"/>
<reference evidence="2" key="1">
    <citation type="submission" date="2021-06" db="EMBL/GenBank/DDBJ databases">
        <title>Comparative genomics, transcriptomics and evolutionary studies reveal genomic signatures of adaptation to plant cell wall in hemibiotrophic fungi.</title>
        <authorList>
            <consortium name="DOE Joint Genome Institute"/>
            <person name="Baroncelli R."/>
            <person name="Diaz J.F."/>
            <person name="Benocci T."/>
            <person name="Peng M."/>
            <person name="Battaglia E."/>
            <person name="Haridas S."/>
            <person name="Andreopoulos W."/>
            <person name="Labutti K."/>
            <person name="Pangilinan J."/>
            <person name="Floch G.L."/>
            <person name="Makela M.R."/>
            <person name="Henrissat B."/>
            <person name="Grigoriev I.V."/>
            <person name="Crouch J.A."/>
            <person name="De Vries R.P."/>
            <person name="Sukno S.A."/>
            <person name="Thon M.R."/>
        </authorList>
    </citation>
    <scope>NUCLEOTIDE SEQUENCE</scope>
    <source>
        <strain evidence="2">CBS 102054</strain>
    </source>
</reference>
<organism evidence="2 3">
    <name type="scientific">Colletotrichum phormii</name>
    <dbReference type="NCBI Taxonomy" id="359342"/>
    <lineage>
        <taxon>Eukaryota</taxon>
        <taxon>Fungi</taxon>
        <taxon>Dikarya</taxon>
        <taxon>Ascomycota</taxon>
        <taxon>Pezizomycotina</taxon>
        <taxon>Sordariomycetes</taxon>
        <taxon>Hypocreomycetidae</taxon>
        <taxon>Glomerellales</taxon>
        <taxon>Glomerellaceae</taxon>
        <taxon>Colletotrichum</taxon>
        <taxon>Colletotrichum acutatum species complex</taxon>
    </lineage>
</organism>
<keyword evidence="3" id="KW-1185">Reference proteome</keyword>
<evidence type="ECO:0008006" key="4">
    <source>
        <dbReference type="Google" id="ProtNLM"/>
    </source>
</evidence>